<comment type="caution">
    <text evidence="8">The sequence shown here is derived from an EMBL/GenBank/DDBJ whole genome shotgun (WGS) entry which is preliminary data.</text>
</comment>
<name>A0A365XPQ0_9BACT</name>
<evidence type="ECO:0000256" key="1">
    <source>
        <dbReference type="ARBA" id="ARBA00004442"/>
    </source>
</evidence>
<dbReference type="Proteomes" id="UP000253410">
    <property type="component" value="Unassembled WGS sequence"/>
</dbReference>
<dbReference type="EMBL" id="QFFJ01000002">
    <property type="protein sequence ID" value="RBL88307.1"/>
    <property type="molecule type" value="Genomic_DNA"/>
</dbReference>
<evidence type="ECO:0000259" key="7">
    <source>
        <dbReference type="Pfam" id="PF14322"/>
    </source>
</evidence>
<dbReference type="AlphaFoldDB" id="A0A365XPQ0"/>
<dbReference type="Pfam" id="PF14322">
    <property type="entry name" value="SusD-like_3"/>
    <property type="match status" value="1"/>
</dbReference>
<feature type="domain" description="SusD-like N-terminal" evidence="7">
    <location>
        <begin position="89"/>
        <end position="230"/>
    </location>
</feature>
<sequence length="522" mass="58185">MKKNIINKTIQLALCGAMLMGAGSGCKKFLEEQDPSNLGPDSYFTLPEHADAAVYAAYARLRFIGEGAGIFTNNYVLLDAPTGTVITKTAQNSDLNNLLGLVYDGDNLQIGNWWKGLYREIAQTNLVLDNVPKINPMDETARKKVLGEARFLRAMAYFYAVRMWGDVPLILKSQTPQSSDFSPSRTSAEQVYNTIVDDLKTAEAAGLPWKDNTGRASTAAVKALLAKVYLTMAGFPLNKGQAYYKLAADKSKEVIDYANAHTSDIGLFTNYDDLHSVANNNRLEHLFEVQYLSGVEENPLQTVMLPNNSQPDISAKGSGQGTEVPSPSFYDSYKKFEPTDKRTDQQQFFYTYYFFKGSGDTIKLGVPYIYKHFDVTCHGTSGKPGTGVSSLNVPLIRYAEVLLMYAEAQNRADGTPNADAYTALNAIRQRANLPVKAGLSQSDFEQAVWRERWHELCYEGVIWFDMLRLRKVYNEDTNGFDDFVGHALKTNGAVLAKKHLLYPLPVFEMKNNPNLKPQNEGY</sequence>
<evidence type="ECO:0000313" key="8">
    <source>
        <dbReference type="EMBL" id="RBL88307.1"/>
    </source>
</evidence>
<keyword evidence="9" id="KW-1185">Reference proteome</keyword>
<evidence type="ECO:0000256" key="2">
    <source>
        <dbReference type="ARBA" id="ARBA00006275"/>
    </source>
</evidence>
<keyword evidence="3" id="KW-0732">Signal</keyword>
<organism evidence="8 9">
    <name type="scientific">Chitinophaga flava</name>
    <dbReference type="NCBI Taxonomy" id="2259036"/>
    <lineage>
        <taxon>Bacteria</taxon>
        <taxon>Pseudomonadati</taxon>
        <taxon>Bacteroidota</taxon>
        <taxon>Chitinophagia</taxon>
        <taxon>Chitinophagales</taxon>
        <taxon>Chitinophagaceae</taxon>
        <taxon>Chitinophaga</taxon>
    </lineage>
</organism>
<evidence type="ECO:0000256" key="4">
    <source>
        <dbReference type="ARBA" id="ARBA00023136"/>
    </source>
</evidence>
<dbReference type="SUPFAM" id="SSF48452">
    <property type="entry name" value="TPR-like"/>
    <property type="match status" value="1"/>
</dbReference>
<dbReference type="OrthoDB" id="5694214at2"/>
<protein>
    <submittedName>
        <fullName evidence="8">RagB/SusD family nutrient uptake outer membrane protein</fullName>
    </submittedName>
</protein>
<dbReference type="RefSeq" id="WP_113617057.1">
    <property type="nucleotide sequence ID" value="NZ_QFFJ01000002.1"/>
</dbReference>
<dbReference type="InterPro" id="IPR011990">
    <property type="entry name" value="TPR-like_helical_dom_sf"/>
</dbReference>
<evidence type="ECO:0000313" key="9">
    <source>
        <dbReference type="Proteomes" id="UP000253410"/>
    </source>
</evidence>
<dbReference type="PROSITE" id="PS51257">
    <property type="entry name" value="PROKAR_LIPOPROTEIN"/>
    <property type="match status" value="1"/>
</dbReference>
<dbReference type="GO" id="GO:0009279">
    <property type="term" value="C:cell outer membrane"/>
    <property type="evidence" value="ECO:0007669"/>
    <property type="project" value="UniProtKB-SubCell"/>
</dbReference>
<reference evidence="8 9" key="1">
    <citation type="submission" date="2018-05" db="EMBL/GenBank/DDBJ databases">
        <title>Chitinophaga sp. K3CV102501T nov., isolated from isolated from a monsoon evergreen broad-leaved forest soil.</title>
        <authorList>
            <person name="Lv Y."/>
        </authorList>
    </citation>
    <scope>NUCLEOTIDE SEQUENCE [LARGE SCALE GENOMIC DNA]</scope>
    <source>
        <strain evidence="8 9">GDMCC 1.1325</strain>
    </source>
</reference>
<comment type="similarity">
    <text evidence="2">Belongs to the SusD family.</text>
</comment>
<dbReference type="InterPro" id="IPR012944">
    <property type="entry name" value="SusD_RagB_dom"/>
</dbReference>
<comment type="subcellular location">
    <subcellularLocation>
        <location evidence="1">Cell outer membrane</location>
    </subcellularLocation>
</comment>
<keyword evidence="4" id="KW-0472">Membrane</keyword>
<evidence type="ECO:0000259" key="6">
    <source>
        <dbReference type="Pfam" id="PF07980"/>
    </source>
</evidence>
<keyword evidence="5" id="KW-0998">Cell outer membrane</keyword>
<dbReference type="CDD" id="cd08977">
    <property type="entry name" value="SusD"/>
    <property type="match status" value="1"/>
</dbReference>
<gene>
    <name evidence="8" type="ORF">DF182_17060</name>
</gene>
<evidence type="ECO:0000256" key="5">
    <source>
        <dbReference type="ARBA" id="ARBA00023237"/>
    </source>
</evidence>
<evidence type="ECO:0000256" key="3">
    <source>
        <dbReference type="ARBA" id="ARBA00022729"/>
    </source>
</evidence>
<dbReference type="Pfam" id="PF07980">
    <property type="entry name" value="SusD_RagB"/>
    <property type="match status" value="1"/>
</dbReference>
<dbReference type="Gene3D" id="1.25.40.390">
    <property type="match status" value="1"/>
</dbReference>
<dbReference type="InterPro" id="IPR033985">
    <property type="entry name" value="SusD-like_N"/>
</dbReference>
<feature type="domain" description="RagB/SusD" evidence="6">
    <location>
        <begin position="284"/>
        <end position="522"/>
    </location>
</feature>
<accession>A0A365XPQ0</accession>
<proteinExistence type="inferred from homology"/>